<dbReference type="Pfam" id="PF10988">
    <property type="entry name" value="DUF2807"/>
    <property type="match status" value="1"/>
</dbReference>
<dbReference type="InterPro" id="IPR021255">
    <property type="entry name" value="DUF2807"/>
</dbReference>
<dbReference type="RefSeq" id="WP_160756037.1">
    <property type="nucleotide sequence ID" value="NZ_WTYL01000002.1"/>
</dbReference>
<gene>
    <name evidence="2" type="ORF">GRI65_08250</name>
</gene>
<name>A0A845B1J3_9SPHN</name>
<keyword evidence="3" id="KW-1185">Reference proteome</keyword>
<proteinExistence type="predicted"/>
<feature type="domain" description="Putative auto-transporter adhesin head GIN" evidence="1">
    <location>
        <begin position="43"/>
        <end position="220"/>
    </location>
</feature>
<dbReference type="OrthoDB" id="7425768at2"/>
<evidence type="ECO:0000313" key="2">
    <source>
        <dbReference type="EMBL" id="MXP44445.1"/>
    </source>
</evidence>
<evidence type="ECO:0000313" key="3">
    <source>
        <dbReference type="Proteomes" id="UP000431922"/>
    </source>
</evidence>
<protein>
    <submittedName>
        <fullName evidence="2">DUF2807 domain-containing protein</fullName>
    </submittedName>
</protein>
<evidence type="ECO:0000259" key="1">
    <source>
        <dbReference type="Pfam" id="PF10988"/>
    </source>
</evidence>
<sequence length="243" mass="24354">MWGPLAAMVMAAGLAACDGSNIKINGEEGVPLADLDLSGDPPTVLVLAGPDSVRVTDGDTLTISVEGDQAAIDALRFSRDGKTLAITRLDGSWKDTGKAKVFVTMPSPEELTLLASGTIEADSLSRDASVQVLGSGKVTVGRVAADSLNVNIAGSGSYEGTGSVTELEVAMAGSGSAAMPGLKVAKADVSIMGSGGTEFDSDGEVTANIMGSGNVTVNGRATCTLNSLGSGKLTCNSVQQADK</sequence>
<dbReference type="Gene3D" id="2.160.20.120">
    <property type="match status" value="1"/>
</dbReference>
<organism evidence="2 3">
    <name type="scientific">Allopontixanthobacter sediminis</name>
    <dbReference type="NCBI Taxonomy" id="1689985"/>
    <lineage>
        <taxon>Bacteria</taxon>
        <taxon>Pseudomonadati</taxon>
        <taxon>Pseudomonadota</taxon>
        <taxon>Alphaproteobacteria</taxon>
        <taxon>Sphingomonadales</taxon>
        <taxon>Erythrobacteraceae</taxon>
        <taxon>Allopontixanthobacter</taxon>
    </lineage>
</organism>
<dbReference type="Proteomes" id="UP000431922">
    <property type="component" value="Unassembled WGS sequence"/>
</dbReference>
<comment type="caution">
    <text evidence="2">The sequence shown here is derived from an EMBL/GenBank/DDBJ whole genome shotgun (WGS) entry which is preliminary data.</text>
</comment>
<dbReference type="AlphaFoldDB" id="A0A845B1J3"/>
<accession>A0A845B1J3</accession>
<dbReference type="EMBL" id="WTYL01000002">
    <property type="protein sequence ID" value="MXP44445.1"/>
    <property type="molecule type" value="Genomic_DNA"/>
</dbReference>
<reference evidence="2 3" key="1">
    <citation type="submission" date="2019-12" db="EMBL/GenBank/DDBJ databases">
        <title>Genomic-based taxomic classification of the family Erythrobacteraceae.</title>
        <authorList>
            <person name="Xu L."/>
        </authorList>
    </citation>
    <scope>NUCLEOTIDE SEQUENCE [LARGE SCALE GENOMIC DNA]</scope>
    <source>
        <strain evidence="2 3">KCTC 42453</strain>
    </source>
</reference>